<dbReference type="Gene3D" id="3.90.76.10">
    <property type="entry name" value="Dipeptide-binding Protein, Domain 1"/>
    <property type="match status" value="1"/>
</dbReference>
<dbReference type="OrthoDB" id="9046151at2"/>
<evidence type="ECO:0000313" key="4">
    <source>
        <dbReference type="Proteomes" id="UP000295511"/>
    </source>
</evidence>
<dbReference type="InterPro" id="IPR000914">
    <property type="entry name" value="SBP_5_dom"/>
</dbReference>
<dbReference type="CDD" id="cd00995">
    <property type="entry name" value="PBP2_NikA_DppA_OppA_like"/>
    <property type="match status" value="1"/>
</dbReference>
<dbReference type="Gene3D" id="3.40.190.10">
    <property type="entry name" value="Periplasmic binding protein-like II"/>
    <property type="match status" value="1"/>
</dbReference>
<dbReference type="GO" id="GO:1904680">
    <property type="term" value="F:peptide transmembrane transporter activity"/>
    <property type="evidence" value="ECO:0007669"/>
    <property type="project" value="TreeGrafter"/>
</dbReference>
<name>A0A4R5L2B1_9MICC</name>
<evidence type="ECO:0000313" key="3">
    <source>
        <dbReference type="EMBL" id="TDG01555.1"/>
    </source>
</evidence>
<dbReference type="GO" id="GO:0015833">
    <property type="term" value="P:peptide transport"/>
    <property type="evidence" value="ECO:0007669"/>
    <property type="project" value="TreeGrafter"/>
</dbReference>
<dbReference type="PIRSF" id="PIRSF002741">
    <property type="entry name" value="MppA"/>
    <property type="match status" value="1"/>
</dbReference>
<dbReference type="InterPro" id="IPR039424">
    <property type="entry name" value="SBP_5"/>
</dbReference>
<sequence>MRFSRTSTALGLLAVAALALTGCGGGASTGGSGQAAGDPNKIITAYSNEPQHPLMPANTNEVYGGRVVELLFEGLTSYDASGKTVNELADSIDTTDGQNYTIKVKKGTKFTNGEEVTAKSFVDAWNFAALSTNAQASSSFFESIEGYDAVSATKKETGADGKSNDVPAPTAQTMSGLVLKDDYTISVKLSQPEADWPQRLGYSAFMPLPAEALKDPKAFGENPIGNGPYKMAAKGAWQHDSQIALVKNADYQGERTAKNGGVTFKFYTDPAPAYTDIQANNLDVTDVLPTNALKTYTTDFPDHNLNKAYAGNATLNIPNYLPEFQGEAGKLRRQAISMAINRDEITKVVFSGTRIPAKDFTSPSIDGYNDNVPGSDVLKFDAAKAKDLWAKANAMSPWPAGKVLQLAYNTDGGNKEWIDAVANNLKNNLGIQAEGQPFAKFAEILNLRKAKTLPGFTRAGWQADYPSLFNFLGPVLQTGASANYEGYSNPAFDKLLQEGLASKTTADANQKFTQAQEILFQDLPNLPLWYQARQVVWSQNVSNVDSGWNGDLLYYNITAK</sequence>
<dbReference type="PROSITE" id="PS51257">
    <property type="entry name" value="PROKAR_LIPOPROTEIN"/>
    <property type="match status" value="1"/>
</dbReference>
<dbReference type="PANTHER" id="PTHR30290:SF83">
    <property type="entry name" value="ABC TRANSPORTER SUBSTRATE-BINDING PROTEIN"/>
    <property type="match status" value="1"/>
</dbReference>
<gene>
    <name evidence="3" type="ORF">E1809_00200</name>
</gene>
<dbReference type="RefSeq" id="WP_133202229.1">
    <property type="nucleotide sequence ID" value="NZ_SMRU01000001.1"/>
</dbReference>
<evidence type="ECO:0000256" key="1">
    <source>
        <dbReference type="SAM" id="SignalP"/>
    </source>
</evidence>
<proteinExistence type="predicted"/>
<evidence type="ECO:0000259" key="2">
    <source>
        <dbReference type="Pfam" id="PF00496"/>
    </source>
</evidence>
<comment type="caution">
    <text evidence="3">The sequence shown here is derived from an EMBL/GenBank/DDBJ whole genome shotgun (WGS) entry which is preliminary data.</text>
</comment>
<dbReference type="InterPro" id="IPR030678">
    <property type="entry name" value="Peptide/Ni-bd"/>
</dbReference>
<keyword evidence="4" id="KW-1185">Reference proteome</keyword>
<dbReference type="AlphaFoldDB" id="A0A4R5L2B1"/>
<organism evidence="3 4">
    <name type="scientific">Arthrobacter terricola</name>
    <dbReference type="NCBI Taxonomy" id="2547396"/>
    <lineage>
        <taxon>Bacteria</taxon>
        <taxon>Bacillati</taxon>
        <taxon>Actinomycetota</taxon>
        <taxon>Actinomycetes</taxon>
        <taxon>Micrococcales</taxon>
        <taxon>Micrococcaceae</taxon>
        <taxon>Arthrobacter</taxon>
    </lineage>
</organism>
<reference evidence="3 4" key="1">
    <citation type="submission" date="2019-03" db="EMBL/GenBank/DDBJ databases">
        <title>Whole genome sequence of Arthrobacter sp JH1-1.</title>
        <authorList>
            <person name="Trinh H.N."/>
        </authorList>
    </citation>
    <scope>NUCLEOTIDE SEQUENCE [LARGE SCALE GENOMIC DNA]</scope>
    <source>
        <strain evidence="3 4">JH1-1</strain>
    </source>
</reference>
<accession>A0A4R5L2B1</accession>
<protein>
    <submittedName>
        <fullName evidence="3">ABC transporter substrate-binding protein</fullName>
    </submittedName>
</protein>
<dbReference type="Pfam" id="PF00496">
    <property type="entry name" value="SBP_bac_5"/>
    <property type="match status" value="1"/>
</dbReference>
<feature type="chain" id="PRO_5038794762" evidence="1">
    <location>
        <begin position="28"/>
        <end position="560"/>
    </location>
</feature>
<dbReference type="GO" id="GO:0042597">
    <property type="term" value="C:periplasmic space"/>
    <property type="evidence" value="ECO:0007669"/>
    <property type="project" value="UniProtKB-ARBA"/>
</dbReference>
<dbReference type="PANTHER" id="PTHR30290">
    <property type="entry name" value="PERIPLASMIC BINDING COMPONENT OF ABC TRANSPORTER"/>
    <property type="match status" value="1"/>
</dbReference>
<dbReference type="SUPFAM" id="SSF53850">
    <property type="entry name" value="Periplasmic binding protein-like II"/>
    <property type="match status" value="1"/>
</dbReference>
<feature type="domain" description="Solute-binding protein family 5" evidence="2">
    <location>
        <begin position="84"/>
        <end position="481"/>
    </location>
</feature>
<dbReference type="EMBL" id="SMRU01000001">
    <property type="protein sequence ID" value="TDG01555.1"/>
    <property type="molecule type" value="Genomic_DNA"/>
</dbReference>
<keyword evidence="1" id="KW-0732">Signal</keyword>
<dbReference type="Proteomes" id="UP000295511">
    <property type="component" value="Unassembled WGS sequence"/>
</dbReference>
<dbReference type="Gene3D" id="3.10.105.10">
    <property type="entry name" value="Dipeptide-binding Protein, Domain 3"/>
    <property type="match status" value="1"/>
</dbReference>
<dbReference type="GO" id="GO:0043190">
    <property type="term" value="C:ATP-binding cassette (ABC) transporter complex"/>
    <property type="evidence" value="ECO:0007669"/>
    <property type="project" value="InterPro"/>
</dbReference>
<feature type="signal peptide" evidence="1">
    <location>
        <begin position="1"/>
        <end position="27"/>
    </location>
</feature>